<reference evidence="2 3" key="1">
    <citation type="submission" date="2014-06" db="EMBL/GenBank/DDBJ databases">
        <authorList>
            <person name="Swart Estienne"/>
        </authorList>
    </citation>
    <scope>NUCLEOTIDE SEQUENCE [LARGE SCALE GENOMIC DNA]</scope>
    <source>
        <strain evidence="2 3">130c</strain>
    </source>
</reference>
<organism evidence="2 3">
    <name type="scientific">Stylonychia lemnae</name>
    <name type="common">Ciliate</name>
    <dbReference type="NCBI Taxonomy" id="5949"/>
    <lineage>
        <taxon>Eukaryota</taxon>
        <taxon>Sar</taxon>
        <taxon>Alveolata</taxon>
        <taxon>Ciliophora</taxon>
        <taxon>Intramacronucleata</taxon>
        <taxon>Spirotrichea</taxon>
        <taxon>Stichotrichia</taxon>
        <taxon>Sporadotrichida</taxon>
        <taxon>Oxytrichidae</taxon>
        <taxon>Stylonychinae</taxon>
        <taxon>Stylonychia</taxon>
    </lineage>
</organism>
<sequence>MNTNPSIELFNNLDYQRPSKLINEMNDCLQKLDLDDSHNLEPQSFEDLNGTIPCDFIPNSMTMSQACLQSTPHLFREELRGLECTQSSPQINIQELSQQIKAALFGGTSPASVKTRAKIQQQNKDDDETVIMTTNNLKERFTMPDGNQVQSQFSTNYKQKNPYKSRQISIHTNAYLATDVGDSTSHKQEIFSTAQTTQMGSNKNNHQRVASNTKSFFNQTNNNTFISYDNNMINEQLAQNIFYSTNPQNQNNQIKQQIQQEKPRKKDKKPNNDDEFVNNYKLALQQYQEDMNKQAYSHKKRLVSYDQDLKLRQNLRRKIKSVVQDPAQVPMNIFYTIISYDGKLFKKFLCLSNGMKNHILFYVFDKTKKISHDFHRKYGQLLELQSRSLIVKPLSFGKEEGVRLDLSLRVKIKKEAKKIQGKSIIFSNGYNLEKQTTEISESKIEGEYQNVYQFDLYCARANRWLWLHQDECLFHGSTDSRAYSIPIVPICVEDNIEISLTLISLMGVLDTDTVRWQSLKIESQPDQNDIRDYNRFKMLTPNRDLLAKYFADLKRVCEVEDTVVEWFTEPNIKTKSLKQHIRRKLDTEQFSKQFDISKVEVGGIDFSVWKVQLRAKKNPLQEYKFYKDLNMGIRIEKDQSLSIINEIKRSGYLIDKGQDIELRSGDFLLVYVSMGGFEK</sequence>
<dbReference type="InParanoid" id="A0A078ASF8"/>
<feature type="compositionally biased region" description="Basic and acidic residues" evidence="1">
    <location>
        <begin position="261"/>
        <end position="272"/>
    </location>
</feature>
<dbReference type="AlphaFoldDB" id="A0A078ASF8"/>
<evidence type="ECO:0000313" key="2">
    <source>
        <dbReference type="EMBL" id="CDW85380.1"/>
    </source>
</evidence>
<evidence type="ECO:0000256" key="1">
    <source>
        <dbReference type="SAM" id="MobiDB-lite"/>
    </source>
</evidence>
<dbReference type="EMBL" id="CCKQ01013680">
    <property type="protein sequence ID" value="CDW85380.1"/>
    <property type="molecule type" value="Genomic_DNA"/>
</dbReference>
<feature type="region of interest" description="Disordered" evidence="1">
    <location>
        <begin position="250"/>
        <end position="275"/>
    </location>
</feature>
<protein>
    <submittedName>
        <fullName evidence="2">Uncharacterized protein</fullName>
    </submittedName>
</protein>
<evidence type="ECO:0000313" key="3">
    <source>
        <dbReference type="Proteomes" id="UP000039865"/>
    </source>
</evidence>
<dbReference type="OMA" id="CYKFAIL"/>
<dbReference type="Proteomes" id="UP000039865">
    <property type="component" value="Unassembled WGS sequence"/>
</dbReference>
<name>A0A078ASF8_STYLE</name>
<feature type="compositionally biased region" description="Low complexity" evidence="1">
    <location>
        <begin position="250"/>
        <end position="260"/>
    </location>
</feature>
<keyword evidence="3" id="KW-1185">Reference proteome</keyword>
<accession>A0A078ASF8</accession>
<dbReference type="OrthoDB" id="407343at2759"/>
<gene>
    <name evidence="2" type="primary">Contig4912.g5253</name>
    <name evidence="2" type="ORF">STYLEM_14455</name>
</gene>
<proteinExistence type="predicted"/>